<comment type="caution">
    <text evidence="1">The sequence shown here is derived from an EMBL/GenBank/DDBJ whole genome shotgun (WGS) entry which is preliminary data.</text>
</comment>
<name>A0ACB6Q8L6_9PLEO</name>
<accession>A0ACB6Q8L6</accession>
<proteinExistence type="predicted"/>
<dbReference type="EMBL" id="MU003551">
    <property type="protein sequence ID" value="KAF2463379.1"/>
    <property type="molecule type" value="Genomic_DNA"/>
</dbReference>
<dbReference type="Proteomes" id="UP000799755">
    <property type="component" value="Unassembled WGS sequence"/>
</dbReference>
<evidence type="ECO:0000313" key="2">
    <source>
        <dbReference type="Proteomes" id="UP000799755"/>
    </source>
</evidence>
<gene>
    <name evidence="1" type="ORF">BDR25DRAFT_337901</name>
</gene>
<sequence length="302" mass="32394">MGQTLSAFWDQTYFIPKPTFTENDLPDLTGKVYIITGGYTGIGFELAKLLYPKNATLYIAGRSASKASTAIKSLQSTFPASRGRLEFLSLDLADLSTISASASAFLAKEERLDVLTATNVYGPFLFTKLLLPVLRSTAKTVETGTVRVTWAASFAIEIMGPKGGVVFVDGGNGDEVLYGQSKIANVMLGVEGAKRWGGEGIISNSFNPGHLASELTRHAGWMELMAAKAICYPVKCGAYTELYAGWSPDITPAKNGCYIIPWGRIGNYNTGLQKAISPISEAGDGAAEKLWTVCEKVVEGYL</sequence>
<keyword evidence="2" id="KW-1185">Reference proteome</keyword>
<reference evidence="1" key="1">
    <citation type="journal article" date="2020" name="Stud. Mycol.">
        <title>101 Dothideomycetes genomes: a test case for predicting lifestyles and emergence of pathogens.</title>
        <authorList>
            <person name="Haridas S."/>
            <person name="Albert R."/>
            <person name="Binder M."/>
            <person name="Bloem J."/>
            <person name="Labutti K."/>
            <person name="Salamov A."/>
            <person name="Andreopoulos B."/>
            <person name="Baker S."/>
            <person name="Barry K."/>
            <person name="Bills G."/>
            <person name="Bluhm B."/>
            <person name="Cannon C."/>
            <person name="Castanera R."/>
            <person name="Culley D."/>
            <person name="Daum C."/>
            <person name="Ezra D."/>
            <person name="Gonzalez J."/>
            <person name="Henrissat B."/>
            <person name="Kuo A."/>
            <person name="Liang C."/>
            <person name="Lipzen A."/>
            <person name="Lutzoni F."/>
            <person name="Magnuson J."/>
            <person name="Mondo S."/>
            <person name="Nolan M."/>
            <person name="Ohm R."/>
            <person name="Pangilinan J."/>
            <person name="Park H.-J."/>
            <person name="Ramirez L."/>
            <person name="Alfaro M."/>
            <person name="Sun H."/>
            <person name="Tritt A."/>
            <person name="Yoshinaga Y."/>
            <person name="Zwiers L.-H."/>
            <person name="Turgeon B."/>
            <person name="Goodwin S."/>
            <person name="Spatafora J."/>
            <person name="Crous P."/>
            <person name="Grigoriev I."/>
        </authorList>
    </citation>
    <scope>NUCLEOTIDE SEQUENCE</scope>
    <source>
        <strain evidence="1">ATCC 200398</strain>
    </source>
</reference>
<evidence type="ECO:0000313" key="1">
    <source>
        <dbReference type="EMBL" id="KAF2463379.1"/>
    </source>
</evidence>
<organism evidence="1 2">
    <name type="scientific">Lindgomyces ingoldianus</name>
    <dbReference type="NCBI Taxonomy" id="673940"/>
    <lineage>
        <taxon>Eukaryota</taxon>
        <taxon>Fungi</taxon>
        <taxon>Dikarya</taxon>
        <taxon>Ascomycota</taxon>
        <taxon>Pezizomycotina</taxon>
        <taxon>Dothideomycetes</taxon>
        <taxon>Pleosporomycetidae</taxon>
        <taxon>Pleosporales</taxon>
        <taxon>Lindgomycetaceae</taxon>
        <taxon>Lindgomyces</taxon>
    </lineage>
</organism>
<protein>
    <submittedName>
        <fullName evidence="1">NAD(P)-binding protein</fullName>
    </submittedName>
</protein>